<reference evidence="1" key="1">
    <citation type="submission" date="2021-02" db="EMBL/GenBank/DDBJ databases">
        <authorList>
            <consortium name="DOE Joint Genome Institute"/>
            <person name="Ahrendt S."/>
            <person name="Looney B.P."/>
            <person name="Miyauchi S."/>
            <person name="Morin E."/>
            <person name="Drula E."/>
            <person name="Courty P.E."/>
            <person name="Chicoki N."/>
            <person name="Fauchery L."/>
            <person name="Kohler A."/>
            <person name="Kuo A."/>
            <person name="Labutti K."/>
            <person name="Pangilinan J."/>
            <person name="Lipzen A."/>
            <person name="Riley R."/>
            <person name="Andreopoulos W."/>
            <person name="He G."/>
            <person name="Johnson J."/>
            <person name="Barry K.W."/>
            <person name="Grigoriev I.V."/>
            <person name="Nagy L."/>
            <person name="Hibbett D."/>
            <person name="Henrissat B."/>
            <person name="Matheny P.B."/>
            <person name="Labbe J."/>
            <person name="Martin F."/>
        </authorList>
    </citation>
    <scope>NUCLEOTIDE SEQUENCE</scope>
    <source>
        <strain evidence="1">FP105234-sp</strain>
    </source>
</reference>
<protein>
    <submittedName>
        <fullName evidence="1">Cytochrome P450</fullName>
    </submittedName>
</protein>
<reference evidence="1" key="2">
    <citation type="journal article" date="2022" name="New Phytol.">
        <title>Evolutionary transition to the ectomycorrhizal habit in the genomes of a hyperdiverse lineage of mushroom-forming fungi.</title>
        <authorList>
            <person name="Looney B."/>
            <person name="Miyauchi S."/>
            <person name="Morin E."/>
            <person name="Drula E."/>
            <person name="Courty P.E."/>
            <person name="Kohler A."/>
            <person name="Kuo A."/>
            <person name="LaButti K."/>
            <person name="Pangilinan J."/>
            <person name="Lipzen A."/>
            <person name="Riley R."/>
            <person name="Andreopoulos W."/>
            <person name="He G."/>
            <person name="Johnson J."/>
            <person name="Nolan M."/>
            <person name="Tritt A."/>
            <person name="Barry K.W."/>
            <person name="Grigoriev I.V."/>
            <person name="Nagy L.G."/>
            <person name="Hibbett D."/>
            <person name="Henrissat B."/>
            <person name="Matheny P.B."/>
            <person name="Labbe J."/>
            <person name="Martin F.M."/>
        </authorList>
    </citation>
    <scope>NUCLEOTIDE SEQUENCE</scope>
    <source>
        <strain evidence="1">FP105234-sp</strain>
    </source>
</reference>
<comment type="caution">
    <text evidence="1">The sequence shown here is derived from an EMBL/GenBank/DDBJ whole genome shotgun (WGS) entry which is preliminary data.</text>
</comment>
<accession>A0ACB8S9B5</accession>
<name>A0ACB8S9B5_9AGAM</name>
<evidence type="ECO:0000313" key="1">
    <source>
        <dbReference type="EMBL" id="KAI0052758.1"/>
    </source>
</evidence>
<dbReference type="EMBL" id="MU275843">
    <property type="protein sequence ID" value="KAI0052758.1"/>
    <property type="molecule type" value="Genomic_DNA"/>
</dbReference>
<gene>
    <name evidence="1" type="ORF">FA95DRAFT_1482708</name>
</gene>
<proteinExistence type="predicted"/>
<evidence type="ECO:0000313" key="2">
    <source>
        <dbReference type="Proteomes" id="UP000814033"/>
    </source>
</evidence>
<sequence length="491" mass="54478">MREQVGEFDLRWQEAFGMLARFRAPLGEDRLWISDPKAIQYILQTSRYHFVKPYAARFALNTATGKGINGAEGDDHYRQRRVMLPAFGGPESRALRPVFSASAQLLVEQFRDSLSGTKSTSREEDMPTFLGHAVLDALGKAAFAYDFNQLDHQKAELEESLHSFMAKGFGLPSDWKVFLQGVMVHVPPRVLDLMTYLPTAGLTFLRRHVRLSNAVARKLVAERGEDAEGRDALSLIVRANRNEDESRRLVDEELIPQLATILGAGHETTTNSLGWILLELARLPDAQDKLREEIFAAGAHETDNADLNSLPFLNAVIKETLRFDTVVPHLFRVSTRDDVIPLSQPIAGSSELPIAQGTHIIISNVAYNRNKHIWGSDADVWRPERWLDGTVDAGSTRVGVVGNLMSFGTGHRSCLGWRFAVVELQAFVVALVAHLRFEMTPRAARIRRENCLVMLPMVAGEEARGNQLPLRVSLVDGEDGGRAGAGKLSVG</sequence>
<organism evidence="1 2">
    <name type="scientific">Auriscalpium vulgare</name>
    <dbReference type="NCBI Taxonomy" id="40419"/>
    <lineage>
        <taxon>Eukaryota</taxon>
        <taxon>Fungi</taxon>
        <taxon>Dikarya</taxon>
        <taxon>Basidiomycota</taxon>
        <taxon>Agaricomycotina</taxon>
        <taxon>Agaricomycetes</taxon>
        <taxon>Russulales</taxon>
        <taxon>Auriscalpiaceae</taxon>
        <taxon>Auriscalpium</taxon>
    </lineage>
</organism>
<dbReference type="Proteomes" id="UP000814033">
    <property type="component" value="Unassembled WGS sequence"/>
</dbReference>
<keyword evidence="2" id="KW-1185">Reference proteome</keyword>